<feature type="domain" description="AB hydrolase-1" evidence="1">
    <location>
        <begin position="29"/>
        <end position="274"/>
    </location>
</feature>
<dbReference type="InterPro" id="IPR029058">
    <property type="entry name" value="AB_hydrolase_fold"/>
</dbReference>
<keyword evidence="2" id="KW-0378">Hydrolase</keyword>
<dbReference type="Gene3D" id="3.40.50.1820">
    <property type="entry name" value="alpha/beta hydrolase"/>
    <property type="match status" value="1"/>
</dbReference>
<dbReference type="PRINTS" id="PR00111">
    <property type="entry name" value="ABHYDROLASE"/>
</dbReference>
<dbReference type="SUPFAM" id="SSF53474">
    <property type="entry name" value="alpha/beta-Hydrolases"/>
    <property type="match status" value="1"/>
</dbReference>
<dbReference type="InterPro" id="IPR000073">
    <property type="entry name" value="AB_hydrolase_1"/>
</dbReference>
<keyword evidence="3" id="KW-1185">Reference proteome</keyword>
<dbReference type="InterPro" id="IPR050266">
    <property type="entry name" value="AB_hydrolase_sf"/>
</dbReference>
<evidence type="ECO:0000313" key="2">
    <source>
        <dbReference type="EMBL" id="MDT0498337.1"/>
    </source>
</evidence>
<proteinExistence type="predicted"/>
<dbReference type="Proteomes" id="UP001254608">
    <property type="component" value="Unassembled WGS sequence"/>
</dbReference>
<reference evidence="2 3" key="1">
    <citation type="submission" date="2023-09" db="EMBL/GenBank/DDBJ databases">
        <authorList>
            <person name="Rey-Velasco X."/>
        </authorList>
    </citation>
    <scope>NUCLEOTIDE SEQUENCE [LARGE SCALE GENOMIC DNA]</scope>
    <source>
        <strain evidence="2 3">W345</strain>
    </source>
</reference>
<name>A0ABU2WKE1_9GAMM</name>
<evidence type="ECO:0000259" key="1">
    <source>
        <dbReference type="Pfam" id="PF12697"/>
    </source>
</evidence>
<accession>A0ABU2WKE1</accession>
<sequence>MFLRSTRIRLAGFETRALCLDAPPERPRLLCLHGWGDSADAYKPLFSAIEGEFSAVALDAPGHGEASSERGGARLPQWIDLCRAAIGHYEQAAALILIGQSFGARAVLTALAGDAAARRRVARVIAIAPAPLRLPPWQRVFVRNRALADGLASLSADSSPEQAIAAVVERHRRTSFHAPESLSASVFEDYARHVSIERAARSVDELRQIGEELQQPLSLAELSVPVDIVWGRQDRLAPLSGAQDYLAMLPHAQLEVIDDCGHHAHIEAPQRIAALLRRAGSSGDQG</sequence>
<dbReference type="Pfam" id="PF12697">
    <property type="entry name" value="Abhydrolase_6"/>
    <property type="match status" value="1"/>
</dbReference>
<dbReference type="EMBL" id="JAVRIC010000020">
    <property type="protein sequence ID" value="MDT0498337.1"/>
    <property type="molecule type" value="Genomic_DNA"/>
</dbReference>
<gene>
    <name evidence="2" type="ORF">RM530_13315</name>
</gene>
<dbReference type="GO" id="GO:0016787">
    <property type="term" value="F:hydrolase activity"/>
    <property type="evidence" value="ECO:0007669"/>
    <property type="project" value="UniProtKB-KW"/>
</dbReference>
<dbReference type="PANTHER" id="PTHR43798">
    <property type="entry name" value="MONOACYLGLYCEROL LIPASE"/>
    <property type="match status" value="1"/>
</dbReference>
<comment type="caution">
    <text evidence="2">The sequence shown here is derived from an EMBL/GenBank/DDBJ whole genome shotgun (WGS) entry which is preliminary data.</text>
</comment>
<protein>
    <submittedName>
        <fullName evidence="2">Alpha/beta hydrolase</fullName>
    </submittedName>
</protein>
<organism evidence="2 3">
    <name type="scientific">Banduia mediterranea</name>
    <dbReference type="NCBI Taxonomy" id="3075609"/>
    <lineage>
        <taxon>Bacteria</taxon>
        <taxon>Pseudomonadati</taxon>
        <taxon>Pseudomonadota</taxon>
        <taxon>Gammaproteobacteria</taxon>
        <taxon>Nevskiales</taxon>
        <taxon>Algiphilaceae</taxon>
        <taxon>Banduia</taxon>
    </lineage>
</organism>
<dbReference type="RefSeq" id="WP_311365739.1">
    <property type="nucleotide sequence ID" value="NZ_JAVRIC010000020.1"/>
</dbReference>
<dbReference type="PANTHER" id="PTHR43798:SF33">
    <property type="entry name" value="HYDROLASE, PUTATIVE (AFU_ORTHOLOGUE AFUA_2G14860)-RELATED"/>
    <property type="match status" value="1"/>
</dbReference>
<evidence type="ECO:0000313" key="3">
    <source>
        <dbReference type="Proteomes" id="UP001254608"/>
    </source>
</evidence>